<dbReference type="RefSeq" id="WP_128384464.1">
    <property type="nucleotide sequence ID" value="NZ_CP035033.1"/>
</dbReference>
<dbReference type="InterPro" id="IPR036514">
    <property type="entry name" value="SGNH_hydro_sf"/>
</dbReference>
<dbReference type="PANTHER" id="PTHR30383">
    <property type="entry name" value="THIOESTERASE 1/PROTEASE 1/LYSOPHOSPHOLIPASE L1"/>
    <property type="match status" value="1"/>
</dbReference>
<dbReference type="AlphaFoldDB" id="A0A410H1J2"/>
<dbReference type="InterPro" id="IPR051532">
    <property type="entry name" value="Ester_Hydrolysis_Enzymes"/>
</dbReference>
<keyword evidence="3" id="KW-1185">Reference proteome</keyword>
<dbReference type="PANTHER" id="PTHR30383:SF24">
    <property type="entry name" value="THIOESTERASE 1_PROTEASE 1_LYSOPHOSPHOLIPASE L1"/>
    <property type="match status" value="1"/>
</dbReference>
<reference evidence="2 3" key="1">
    <citation type="journal article" date="2018" name="Environ. Microbiol.">
        <title>Genomes of ubiquitous marine and hypersaline Hydrogenovibrio, Thiomicrorhabdus and Thiomicrospira spp. encode a diversity of mechanisms to sustain chemolithoautotrophy in heterogeneous environments.</title>
        <authorList>
            <person name="Scott K.M."/>
            <person name="Williams J."/>
            <person name="Porter C.M.B."/>
            <person name="Russel S."/>
            <person name="Harmer T.L."/>
            <person name="Paul J.H."/>
            <person name="Antonen K.M."/>
            <person name="Bridges M.K."/>
            <person name="Camper G.J."/>
            <person name="Campla C.K."/>
            <person name="Casella L.G."/>
            <person name="Chase E."/>
            <person name="Conrad J.W."/>
            <person name="Cruz M.C."/>
            <person name="Dunlap D.S."/>
            <person name="Duran L."/>
            <person name="Fahsbender E.M."/>
            <person name="Goldsmith D.B."/>
            <person name="Keeley R.F."/>
            <person name="Kondoff M.R."/>
            <person name="Kussy B.I."/>
            <person name="Lane M.K."/>
            <person name="Lawler S."/>
            <person name="Leigh B.A."/>
            <person name="Lewis C."/>
            <person name="Lostal L.M."/>
            <person name="Marking D."/>
            <person name="Mancera P.A."/>
            <person name="McClenthan E.C."/>
            <person name="McIntyre E.A."/>
            <person name="Mine J.A."/>
            <person name="Modi S."/>
            <person name="Moore B.D."/>
            <person name="Morgan W.A."/>
            <person name="Nelson K.M."/>
            <person name="Nguyen K.N."/>
            <person name="Ogburn N."/>
            <person name="Parrino D.G."/>
            <person name="Pedapudi A.D."/>
            <person name="Pelham R.P."/>
            <person name="Preece A.M."/>
            <person name="Rampersad E.A."/>
            <person name="Richardson J.C."/>
            <person name="Rodgers C.M."/>
            <person name="Schaffer B.L."/>
            <person name="Sheridan N.E."/>
            <person name="Solone M.R."/>
            <person name="Staley Z.R."/>
            <person name="Tabuchi M."/>
            <person name="Waide R.J."/>
            <person name="Wanjugi P.W."/>
            <person name="Young S."/>
            <person name="Clum A."/>
            <person name="Daum C."/>
            <person name="Huntemann M."/>
            <person name="Ivanova N."/>
            <person name="Kyrpides N."/>
            <person name="Mikhailova N."/>
            <person name="Palaniappan K."/>
            <person name="Pillay M."/>
            <person name="Reddy T.B.K."/>
            <person name="Shapiro N."/>
            <person name="Stamatis D."/>
            <person name="Varghese N."/>
            <person name="Woyke T."/>
            <person name="Boden R."/>
            <person name="Freyermuth S.K."/>
            <person name="Kerfeld C.A."/>
        </authorList>
    </citation>
    <scope>NUCLEOTIDE SEQUENCE [LARGE SCALE GENOMIC DNA]</scope>
    <source>
        <strain evidence="2 3">JR-2</strain>
    </source>
</reference>
<evidence type="ECO:0000313" key="2">
    <source>
        <dbReference type="EMBL" id="QAB14778.1"/>
    </source>
</evidence>
<dbReference type="Gene3D" id="3.40.50.1110">
    <property type="entry name" value="SGNH hydrolase"/>
    <property type="match status" value="1"/>
</dbReference>
<protein>
    <submittedName>
        <fullName evidence="2">Arylesterase</fullName>
    </submittedName>
</protein>
<evidence type="ECO:0000313" key="3">
    <source>
        <dbReference type="Proteomes" id="UP000285478"/>
    </source>
</evidence>
<accession>A0A410H1J2</accession>
<dbReference type="SUPFAM" id="SSF52266">
    <property type="entry name" value="SGNH hydrolase"/>
    <property type="match status" value="1"/>
</dbReference>
<dbReference type="Pfam" id="PF13472">
    <property type="entry name" value="Lipase_GDSL_2"/>
    <property type="match status" value="1"/>
</dbReference>
<dbReference type="CDD" id="cd01822">
    <property type="entry name" value="Lysophospholipase_L1_like"/>
    <property type="match status" value="1"/>
</dbReference>
<dbReference type="GO" id="GO:0004622">
    <property type="term" value="F:phosphatidylcholine lysophospholipase activity"/>
    <property type="evidence" value="ECO:0007669"/>
    <property type="project" value="TreeGrafter"/>
</dbReference>
<proteinExistence type="predicted"/>
<dbReference type="EMBL" id="CP035033">
    <property type="protein sequence ID" value="QAB14778.1"/>
    <property type="molecule type" value="Genomic_DNA"/>
</dbReference>
<dbReference type="Proteomes" id="UP000285478">
    <property type="component" value="Chromosome"/>
</dbReference>
<organism evidence="2 3">
    <name type="scientific">Hydrogenovibrio thermophilus</name>
    <dbReference type="NCBI Taxonomy" id="265883"/>
    <lineage>
        <taxon>Bacteria</taxon>
        <taxon>Pseudomonadati</taxon>
        <taxon>Pseudomonadota</taxon>
        <taxon>Gammaproteobacteria</taxon>
        <taxon>Thiotrichales</taxon>
        <taxon>Piscirickettsiaceae</taxon>
        <taxon>Hydrogenovibrio</taxon>
    </lineage>
</organism>
<sequence length="234" mass="25767">MHVLQAQNGFFFHLRSLLFLTVTLTVLFGYSSVTQAEEKPKAKPAPTEPTLLVLGDSLSAAYGMPVEKGWVALLTQDLKNRNIQVVNASISGETTSGGKSRLPALLKQHQPDWVILELGANDALRGQVLQTTERNLQQMVDMSRQAGAEVLLLGIRLPTNYGPAYDALLQKTFQQVAERNQLLFDPFFLETVVMDPDMAQDDGLHPNAQAQPAILQRVQPLIEQLITQKPAKAA</sequence>
<name>A0A410H1J2_9GAMM</name>
<dbReference type="InterPro" id="IPR013830">
    <property type="entry name" value="SGNH_hydro"/>
</dbReference>
<gene>
    <name evidence="2" type="ORF">EPV75_03370</name>
</gene>
<feature type="domain" description="SGNH hydrolase-type esterase" evidence="1">
    <location>
        <begin position="53"/>
        <end position="210"/>
    </location>
</feature>
<evidence type="ECO:0000259" key="1">
    <source>
        <dbReference type="Pfam" id="PF13472"/>
    </source>
</evidence>
<dbReference type="KEGG" id="htr:EPV75_03370"/>